<dbReference type="GO" id="GO:0009307">
    <property type="term" value="P:DNA restriction-modification system"/>
    <property type="evidence" value="ECO:0007669"/>
    <property type="project" value="UniProtKB-KW"/>
</dbReference>
<evidence type="ECO:0000256" key="6">
    <source>
        <dbReference type="ARBA" id="ARBA00023125"/>
    </source>
</evidence>
<gene>
    <name evidence="11" type="ORF">VP02_18895</name>
</gene>
<comment type="caution">
    <text evidence="11">The sequence shown here is derived from an EMBL/GenBank/DDBJ whole genome shotgun (WGS) entry which is preliminary data.</text>
</comment>
<dbReference type="SUPFAM" id="SSF53335">
    <property type="entry name" value="S-adenosyl-L-methionine-dependent methyltransferases"/>
    <property type="match status" value="1"/>
</dbReference>
<reference evidence="11 12" key="1">
    <citation type="submission" date="2015-03" db="EMBL/GenBank/DDBJ databases">
        <title>Pseudomonas fluorescens 1855-344 Genome sequencing and assembly.</title>
        <authorList>
            <person name="Eng W.W.H."/>
            <person name="Gan H.M."/>
            <person name="Savka M.A."/>
        </authorList>
    </citation>
    <scope>NUCLEOTIDE SEQUENCE [LARGE SCALE GENOMIC DNA]</scope>
    <source>
        <strain evidence="11 12">1855-344</strain>
    </source>
</reference>
<dbReference type="PRINTS" id="PR00508">
    <property type="entry name" value="S21N4MTFRASE"/>
</dbReference>
<feature type="domain" description="DNA methylase N-4/N-6" evidence="10">
    <location>
        <begin position="39"/>
        <end position="262"/>
    </location>
</feature>
<dbReference type="REBASE" id="115522">
    <property type="entry name" value="M.Pki344ORF18895P"/>
</dbReference>
<dbReference type="EMBL" id="JZXC01000019">
    <property type="protein sequence ID" value="KKA06219.1"/>
    <property type="molecule type" value="Genomic_DNA"/>
</dbReference>
<evidence type="ECO:0000256" key="1">
    <source>
        <dbReference type="ARBA" id="ARBA00010203"/>
    </source>
</evidence>
<dbReference type="InterPro" id="IPR029063">
    <property type="entry name" value="SAM-dependent_MTases_sf"/>
</dbReference>
<keyword evidence="5" id="KW-0680">Restriction system</keyword>
<proteinExistence type="inferred from homology"/>
<comment type="catalytic activity">
    <reaction evidence="7">
        <text>a 2'-deoxycytidine in DNA + S-adenosyl-L-methionine = an N(4)-methyl-2'-deoxycytidine in DNA + S-adenosyl-L-homocysteine + H(+)</text>
        <dbReference type="Rhea" id="RHEA:16857"/>
        <dbReference type="Rhea" id="RHEA-COMP:11369"/>
        <dbReference type="Rhea" id="RHEA-COMP:13674"/>
        <dbReference type="ChEBI" id="CHEBI:15378"/>
        <dbReference type="ChEBI" id="CHEBI:57856"/>
        <dbReference type="ChEBI" id="CHEBI:59789"/>
        <dbReference type="ChEBI" id="CHEBI:85452"/>
        <dbReference type="ChEBI" id="CHEBI:137933"/>
        <dbReference type="EC" id="2.1.1.113"/>
    </reaction>
</comment>
<dbReference type="Pfam" id="PF01555">
    <property type="entry name" value="N6_N4_Mtase"/>
    <property type="match status" value="1"/>
</dbReference>
<dbReference type="PROSITE" id="PS00093">
    <property type="entry name" value="N4_MTASE"/>
    <property type="match status" value="1"/>
</dbReference>
<evidence type="ECO:0000256" key="8">
    <source>
        <dbReference type="RuleBase" id="RU362026"/>
    </source>
</evidence>
<evidence type="ECO:0000313" key="11">
    <source>
        <dbReference type="EMBL" id="KKA06219.1"/>
    </source>
</evidence>
<sequence length="306" mass="34183">MLYKSATVAWEQVSNNAGAIALANVDCRELLAAIPDESISLVVTSPPYCMGKEYEPGNTIEDFVAAHEAVLPEIARLLKPGGSICWQVGYHVSRNTVVPLDYLVFDVIRRLELPLTMRNRIVWHFGHGKHAGRRFSGRHETLIWFTKGDDYEFNLDAVRVPQKYPGKRSTKGHNKGEFSGNPLGKNPSDIWDIPNVKANHCEKLDHPCQFPVALVRRLVLSLTKEDDIVLDPFSGVASSGVAAGLERRRFIGAELNEGYALIGENRLKETLEGVVRVRADTEVIKPNERSAVARRPDFWPEMQSSV</sequence>
<evidence type="ECO:0000259" key="10">
    <source>
        <dbReference type="Pfam" id="PF01555"/>
    </source>
</evidence>
<evidence type="ECO:0000256" key="2">
    <source>
        <dbReference type="ARBA" id="ARBA00022603"/>
    </source>
</evidence>
<dbReference type="PATRIC" id="fig|132476.4.peg.1955"/>
<dbReference type="OrthoDB" id="9816043at2"/>
<dbReference type="InterPro" id="IPR001091">
    <property type="entry name" value="RM_Methyltransferase"/>
</dbReference>
<keyword evidence="2 11" id="KW-0489">Methyltransferase</keyword>
<dbReference type="InterPro" id="IPR002941">
    <property type="entry name" value="DNA_methylase_N4/N6"/>
</dbReference>
<evidence type="ECO:0000256" key="7">
    <source>
        <dbReference type="ARBA" id="ARBA00049120"/>
    </source>
</evidence>
<dbReference type="GO" id="GO:0003677">
    <property type="term" value="F:DNA binding"/>
    <property type="evidence" value="ECO:0007669"/>
    <property type="project" value="UniProtKB-KW"/>
</dbReference>
<keyword evidence="3 11" id="KW-0808">Transferase</keyword>
<dbReference type="EC" id="2.1.1.-" evidence="8"/>
<comment type="similarity">
    <text evidence="1">Belongs to the N(4)/N(6)-methyltransferase family. N(4) subfamily.</text>
</comment>
<keyword evidence="6" id="KW-0238">DNA-binding</keyword>
<dbReference type="InterPro" id="IPR017985">
    <property type="entry name" value="MeTrfase_CN4_CS"/>
</dbReference>
<name>A0A0F4XJS1_9PSED</name>
<evidence type="ECO:0000256" key="9">
    <source>
        <dbReference type="SAM" id="MobiDB-lite"/>
    </source>
</evidence>
<evidence type="ECO:0000256" key="4">
    <source>
        <dbReference type="ARBA" id="ARBA00022691"/>
    </source>
</evidence>
<accession>A0A0F4XJS1</accession>
<evidence type="ECO:0000256" key="3">
    <source>
        <dbReference type="ARBA" id="ARBA00022679"/>
    </source>
</evidence>
<dbReference type="AlphaFoldDB" id="A0A0F4XJS1"/>
<dbReference type="GO" id="GO:0032259">
    <property type="term" value="P:methylation"/>
    <property type="evidence" value="ECO:0007669"/>
    <property type="project" value="UniProtKB-KW"/>
</dbReference>
<feature type="region of interest" description="Disordered" evidence="9">
    <location>
        <begin position="164"/>
        <end position="186"/>
    </location>
</feature>
<dbReference type="GO" id="GO:0015667">
    <property type="term" value="F:site-specific DNA-methyltransferase (cytosine-N4-specific) activity"/>
    <property type="evidence" value="ECO:0007669"/>
    <property type="project" value="UniProtKB-EC"/>
</dbReference>
<protein>
    <recommendedName>
        <fullName evidence="8">Methyltransferase</fullName>
        <ecNumber evidence="8">2.1.1.-</ecNumber>
    </recommendedName>
</protein>
<evidence type="ECO:0000256" key="5">
    <source>
        <dbReference type="ARBA" id="ARBA00022747"/>
    </source>
</evidence>
<dbReference type="Gene3D" id="3.40.50.150">
    <property type="entry name" value="Vaccinia Virus protein VP39"/>
    <property type="match status" value="1"/>
</dbReference>
<keyword evidence="4" id="KW-0949">S-adenosyl-L-methionine</keyword>
<dbReference type="Proteomes" id="UP000033662">
    <property type="component" value="Unassembled WGS sequence"/>
</dbReference>
<organism evidence="11 12">
    <name type="scientific">Pseudomonas kilonensis</name>
    <dbReference type="NCBI Taxonomy" id="132476"/>
    <lineage>
        <taxon>Bacteria</taxon>
        <taxon>Pseudomonadati</taxon>
        <taxon>Pseudomonadota</taxon>
        <taxon>Gammaproteobacteria</taxon>
        <taxon>Pseudomonadales</taxon>
        <taxon>Pseudomonadaceae</taxon>
        <taxon>Pseudomonas</taxon>
    </lineage>
</organism>
<evidence type="ECO:0000313" key="12">
    <source>
        <dbReference type="Proteomes" id="UP000033662"/>
    </source>
</evidence>
<dbReference type="GO" id="GO:0008170">
    <property type="term" value="F:N-methyltransferase activity"/>
    <property type="evidence" value="ECO:0007669"/>
    <property type="project" value="InterPro"/>
</dbReference>